<evidence type="ECO:0000313" key="7">
    <source>
        <dbReference type="EMBL" id="MBK4737741.1"/>
    </source>
</evidence>
<evidence type="ECO:0000256" key="1">
    <source>
        <dbReference type="ARBA" id="ARBA00004651"/>
    </source>
</evidence>
<comment type="subcellular location">
    <subcellularLocation>
        <location evidence="1">Cell membrane</location>
        <topology evidence="1">Multi-pass membrane protein</topology>
    </subcellularLocation>
</comment>
<keyword evidence="3 6" id="KW-0812">Transmembrane</keyword>
<dbReference type="GO" id="GO:0005886">
    <property type="term" value="C:plasma membrane"/>
    <property type="evidence" value="ECO:0007669"/>
    <property type="project" value="UniProtKB-SubCell"/>
</dbReference>
<proteinExistence type="predicted"/>
<feature type="transmembrane region" description="Helical" evidence="6">
    <location>
        <begin position="250"/>
        <end position="275"/>
    </location>
</feature>
<evidence type="ECO:0000256" key="3">
    <source>
        <dbReference type="ARBA" id="ARBA00022692"/>
    </source>
</evidence>
<evidence type="ECO:0000256" key="2">
    <source>
        <dbReference type="ARBA" id="ARBA00022475"/>
    </source>
</evidence>
<evidence type="ECO:0000256" key="6">
    <source>
        <dbReference type="SAM" id="Phobius"/>
    </source>
</evidence>
<dbReference type="EMBL" id="JAEPBG010000014">
    <property type="protein sequence ID" value="MBK4737741.1"/>
    <property type="molecule type" value="Genomic_DNA"/>
</dbReference>
<keyword evidence="2" id="KW-1003">Cell membrane</keyword>
<dbReference type="AlphaFoldDB" id="A0A934W3S1"/>
<dbReference type="Proteomes" id="UP000622890">
    <property type="component" value="Unassembled WGS sequence"/>
</dbReference>
<dbReference type="InterPro" id="IPR022791">
    <property type="entry name" value="L-PG_synthase/AglD"/>
</dbReference>
<feature type="transmembrane region" description="Helical" evidence="6">
    <location>
        <begin position="161"/>
        <end position="181"/>
    </location>
</feature>
<keyword evidence="4 6" id="KW-1133">Transmembrane helix</keyword>
<organism evidence="7 8">
    <name type="scientific">Noviherbaspirillum pedocola</name>
    <dbReference type="NCBI Taxonomy" id="2801341"/>
    <lineage>
        <taxon>Bacteria</taxon>
        <taxon>Pseudomonadati</taxon>
        <taxon>Pseudomonadota</taxon>
        <taxon>Betaproteobacteria</taxon>
        <taxon>Burkholderiales</taxon>
        <taxon>Oxalobacteraceae</taxon>
        <taxon>Noviherbaspirillum</taxon>
    </lineage>
</organism>
<dbReference type="PANTHER" id="PTHR39087">
    <property type="entry name" value="UPF0104 MEMBRANE PROTEIN MJ1595"/>
    <property type="match status" value="1"/>
</dbReference>
<sequence length="324" mass="34756">MNDPKPKPATRRLHYASLLFGVLLLSALVVIASRFGEIESFIELARRTRPGCLLLAACLQFGTYVCEACAWRDALRALGARLSLRTLVPLSVAKLFSDQAMPSGGVSGSALVVAALRRRGIAAADALSCLVINLVAHFAAYMAMAMVNVFILVSHHDLNRWVLAATLALSAIAIGVLLSAVGMRWKGAAFAAFLCRRLPRLVDPLQAMADAPAALLRLHVLARQFAWQLAEMLLDALSLWLVLRGLGQEVTYAVALSSFVTASIVGTLSPIPMGLGSFEAACVAMLRSLGVGIEASLMATVLLRGFTVWLPMLPGLLLIRRELR</sequence>
<reference evidence="7" key="1">
    <citation type="submission" date="2021-01" db="EMBL/GenBank/DDBJ databases">
        <title>Genome sequence of strain Noviherbaspirillum sp. DKR-6.</title>
        <authorList>
            <person name="Chaudhary D.K."/>
        </authorList>
    </citation>
    <scope>NUCLEOTIDE SEQUENCE</scope>
    <source>
        <strain evidence="7">DKR-6</strain>
    </source>
</reference>
<accession>A0A934W3S1</accession>
<keyword evidence="8" id="KW-1185">Reference proteome</keyword>
<evidence type="ECO:0000313" key="8">
    <source>
        <dbReference type="Proteomes" id="UP000622890"/>
    </source>
</evidence>
<feature type="transmembrane region" description="Helical" evidence="6">
    <location>
        <begin position="134"/>
        <end position="154"/>
    </location>
</feature>
<dbReference type="PANTHER" id="PTHR39087:SF2">
    <property type="entry name" value="UPF0104 MEMBRANE PROTEIN MJ1595"/>
    <property type="match status" value="1"/>
</dbReference>
<evidence type="ECO:0000256" key="5">
    <source>
        <dbReference type="ARBA" id="ARBA00023136"/>
    </source>
</evidence>
<keyword evidence="5 6" id="KW-0472">Membrane</keyword>
<protein>
    <submittedName>
        <fullName evidence="7">Flippase-like domain-containing protein</fullName>
    </submittedName>
</protein>
<dbReference type="Pfam" id="PF03706">
    <property type="entry name" value="LPG_synthase_TM"/>
    <property type="match status" value="1"/>
</dbReference>
<dbReference type="NCBIfam" id="TIGR00374">
    <property type="entry name" value="flippase-like domain"/>
    <property type="match status" value="1"/>
</dbReference>
<dbReference type="RefSeq" id="WP_200596289.1">
    <property type="nucleotide sequence ID" value="NZ_JAEPBG010000014.1"/>
</dbReference>
<name>A0A934W3S1_9BURK</name>
<evidence type="ECO:0000256" key="4">
    <source>
        <dbReference type="ARBA" id="ARBA00022989"/>
    </source>
</evidence>
<comment type="caution">
    <text evidence="7">The sequence shown here is derived from an EMBL/GenBank/DDBJ whole genome shotgun (WGS) entry which is preliminary data.</text>
</comment>
<gene>
    <name evidence="7" type="ORF">JJB74_24235</name>
</gene>
<feature type="transmembrane region" description="Helical" evidence="6">
    <location>
        <begin position="295"/>
        <end position="319"/>
    </location>
</feature>